<dbReference type="InterPro" id="IPR017932">
    <property type="entry name" value="GATase_2_dom"/>
</dbReference>
<evidence type="ECO:0000256" key="1">
    <source>
        <dbReference type="ARBA" id="ARBA00022962"/>
    </source>
</evidence>
<feature type="domain" description="Glutamine amidotransferase type-2" evidence="2">
    <location>
        <begin position="2"/>
        <end position="262"/>
    </location>
</feature>
<dbReference type="Proteomes" id="UP001320898">
    <property type="component" value="Unassembled WGS sequence"/>
</dbReference>
<dbReference type="InterPro" id="IPR029055">
    <property type="entry name" value="Ntn_hydrolases_N"/>
</dbReference>
<comment type="caution">
    <text evidence="3">The sequence shown here is derived from an EMBL/GenBank/DDBJ whole genome shotgun (WGS) entry which is preliminary data.</text>
</comment>
<dbReference type="RefSeq" id="WP_261615444.1">
    <property type="nucleotide sequence ID" value="NZ_JALIDZ010000003.1"/>
</dbReference>
<dbReference type="InterPro" id="IPR026869">
    <property type="entry name" value="EgtC-like"/>
</dbReference>
<sequence>MCRLVAYSGEPIFLETLLSDPPRSLVNQSREARESLSTVNADGCGIGWYAEREVPGRYRSLRPAWGDANLLSISEQVRSPLFVGHIRSATSGEVATANCHPFAVGRHLFLHNGEIGGFRKLRRAIEALIPDELYPERKGQSDSEAIFLIALGHGLDTDPGKALASALTDIVAVMEENGVDEPVYFAAVHTDGRTLQAFRWARYHIGPTLYHREIPTGVVIASEPYDDEHEAWHAVPEDSMVSIGAGHAARLEPFLGRKNPSA</sequence>
<keyword evidence="1 3" id="KW-0315">Glutamine amidotransferase</keyword>
<dbReference type="CDD" id="cd01908">
    <property type="entry name" value="YafJ"/>
    <property type="match status" value="1"/>
</dbReference>
<organism evidence="3 4">
    <name type="scientific">Microbaculum marinisediminis</name>
    <dbReference type="NCBI Taxonomy" id="2931392"/>
    <lineage>
        <taxon>Bacteria</taxon>
        <taxon>Pseudomonadati</taxon>
        <taxon>Pseudomonadota</taxon>
        <taxon>Alphaproteobacteria</taxon>
        <taxon>Hyphomicrobiales</taxon>
        <taxon>Tepidamorphaceae</taxon>
        <taxon>Microbaculum</taxon>
    </lineage>
</organism>
<dbReference type="EMBL" id="JALIDZ010000003">
    <property type="protein sequence ID" value="MCT8971878.1"/>
    <property type="molecule type" value="Genomic_DNA"/>
</dbReference>
<evidence type="ECO:0000313" key="3">
    <source>
        <dbReference type="EMBL" id="MCT8971878.1"/>
    </source>
</evidence>
<dbReference type="InterPro" id="IPR052373">
    <property type="entry name" value="Gamma-glu_amide_hydrolase"/>
</dbReference>
<dbReference type="PANTHER" id="PTHR43187">
    <property type="entry name" value="GLUTAMINE AMIDOTRANSFERASE DUG3-RELATED"/>
    <property type="match status" value="1"/>
</dbReference>
<keyword evidence="4" id="KW-1185">Reference proteome</keyword>
<name>A0AAW5QZN5_9HYPH</name>
<evidence type="ECO:0000313" key="4">
    <source>
        <dbReference type="Proteomes" id="UP001320898"/>
    </source>
</evidence>
<protein>
    <submittedName>
        <fullName evidence="3">Class II glutamine amidotransferase</fullName>
    </submittedName>
</protein>
<dbReference type="Gene3D" id="3.60.20.10">
    <property type="entry name" value="Glutamine Phosphoribosylpyrophosphate, subunit 1, domain 1"/>
    <property type="match status" value="1"/>
</dbReference>
<gene>
    <name evidence="3" type="ORF">MUB46_08445</name>
</gene>
<accession>A0AAW5QZN5</accession>
<dbReference type="PANTHER" id="PTHR43187:SF1">
    <property type="entry name" value="GLUTAMINE AMIDOTRANSFERASE DUG3-RELATED"/>
    <property type="match status" value="1"/>
</dbReference>
<dbReference type="PROSITE" id="PS51278">
    <property type="entry name" value="GATASE_TYPE_2"/>
    <property type="match status" value="1"/>
</dbReference>
<dbReference type="AlphaFoldDB" id="A0AAW5QZN5"/>
<dbReference type="SUPFAM" id="SSF56235">
    <property type="entry name" value="N-terminal nucleophile aminohydrolases (Ntn hydrolases)"/>
    <property type="match status" value="1"/>
</dbReference>
<dbReference type="Pfam" id="PF13230">
    <property type="entry name" value="GATase_4"/>
    <property type="match status" value="1"/>
</dbReference>
<reference evidence="3 4" key="1">
    <citation type="submission" date="2022-04" db="EMBL/GenBank/DDBJ databases">
        <authorList>
            <person name="Ye Y.-Q."/>
            <person name="Du Z.-J."/>
        </authorList>
    </citation>
    <scope>NUCLEOTIDE SEQUENCE [LARGE SCALE GENOMIC DNA]</scope>
    <source>
        <strain evidence="3 4">A6E488</strain>
    </source>
</reference>
<evidence type="ECO:0000259" key="2">
    <source>
        <dbReference type="PROSITE" id="PS51278"/>
    </source>
</evidence>
<proteinExistence type="predicted"/>